<evidence type="ECO:0000256" key="6">
    <source>
        <dbReference type="ARBA" id="ARBA00023134"/>
    </source>
</evidence>
<dbReference type="GO" id="GO:0042245">
    <property type="term" value="P:RNA repair"/>
    <property type="evidence" value="ECO:0007669"/>
    <property type="project" value="UniProtKB-KW"/>
</dbReference>
<evidence type="ECO:0000256" key="7">
    <source>
        <dbReference type="ARBA" id="ARBA00023211"/>
    </source>
</evidence>
<comment type="cofactor">
    <cofactor evidence="11">
        <name>Mn(2+)</name>
        <dbReference type="ChEBI" id="CHEBI:29035"/>
    </cofactor>
    <text evidence="11">Binds 2 manganese ions per subunit.</text>
</comment>
<dbReference type="OrthoDB" id="9802323at2"/>
<feature type="compositionally biased region" description="Basic and acidic residues" evidence="12">
    <location>
        <begin position="1"/>
        <end position="20"/>
    </location>
</feature>
<dbReference type="GO" id="GO:0030145">
    <property type="term" value="F:manganese ion binding"/>
    <property type="evidence" value="ECO:0007669"/>
    <property type="project" value="TreeGrafter"/>
</dbReference>
<evidence type="ECO:0000256" key="8">
    <source>
        <dbReference type="ARBA" id="ARBA00047746"/>
    </source>
</evidence>
<evidence type="ECO:0000313" key="13">
    <source>
        <dbReference type="EMBL" id="SMX27434.1"/>
    </source>
</evidence>
<dbReference type="GO" id="GO:0006281">
    <property type="term" value="P:DNA repair"/>
    <property type="evidence" value="ECO:0007669"/>
    <property type="project" value="TreeGrafter"/>
</dbReference>
<keyword evidence="7 11" id="KW-0464">Manganese</keyword>
<evidence type="ECO:0000256" key="12">
    <source>
        <dbReference type="SAM" id="MobiDB-lite"/>
    </source>
</evidence>
<dbReference type="SUPFAM" id="SSF103365">
    <property type="entry name" value="Hypothetical protein PH1602"/>
    <property type="match status" value="1"/>
</dbReference>
<evidence type="ECO:0000313" key="14">
    <source>
        <dbReference type="Proteomes" id="UP000225972"/>
    </source>
</evidence>
<dbReference type="Gene3D" id="3.90.1860.10">
    <property type="entry name" value="tRNA-splicing ligase RtcB"/>
    <property type="match status" value="1"/>
</dbReference>
<feature type="binding site" evidence="11">
    <location>
        <position position="216"/>
    </location>
    <ligand>
        <name>Mn(2+)</name>
        <dbReference type="ChEBI" id="CHEBI:29035"/>
        <label>1</label>
    </ligand>
</feature>
<protein>
    <recommendedName>
        <fullName evidence="1">3'-phosphate/5'-hydroxy nucleic acid ligase</fullName>
        <ecNumber evidence="1">6.5.1.8</ecNumber>
    </recommendedName>
</protein>
<feature type="binding site" evidence="10">
    <location>
        <begin position="318"/>
        <end position="319"/>
    </location>
    <ligand>
        <name>GMP</name>
        <dbReference type="ChEBI" id="CHEBI:58115"/>
    </ligand>
</feature>
<gene>
    <name evidence="13" type="primary">rtcB_1</name>
    <name evidence="13" type="ORF">TRP8649_01539</name>
</gene>
<dbReference type="AlphaFoldDB" id="A0A238JB46"/>
<dbReference type="Pfam" id="PF01139">
    <property type="entry name" value="RtcB"/>
    <property type="match status" value="1"/>
</dbReference>
<dbReference type="GO" id="GO:0170057">
    <property type="term" value="F:RNA ligase (GTP) activity"/>
    <property type="evidence" value="ECO:0007669"/>
    <property type="project" value="UniProtKB-EC"/>
</dbReference>
<keyword evidence="4 10" id="KW-0547">Nucleotide-binding</keyword>
<evidence type="ECO:0000256" key="2">
    <source>
        <dbReference type="ARBA" id="ARBA00022598"/>
    </source>
</evidence>
<dbReference type="RefSeq" id="WP_099243609.1">
    <property type="nucleotide sequence ID" value="NZ_FXXP01000001.1"/>
</dbReference>
<evidence type="ECO:0000256" key="5">
    <source>
        <dbReference type="ARBA" id="ARBA00022800"/>
    </source>
</evidence>
<keyword evidence="3 11" id="KW-0479">Metal-binding</keyword>
<evidence type="ECO:0000256" key="11">
    <source>
        <dbReference type="PIRSR" id="PIRSR601233-3"/>
    </source>
</evidence>
<keyword evidence="5" id="KW-0692">RNA repair</keyword>
<feature type="binding site" evidence="10">
    <location>
        <begin position="352"/>
        <end position="355"/>
    </location>
    <ligand>
        <name>GMP</name>
        <dbReference type="ChEBI" id="CHEBI:58115"/>
    </ligand>
</feature>
<sequence length="472" mass="51586">MTHETKFDPVTGDHLKEWGHRPGKQFPQLLEKANGLRAEGFGLVKIRRELEGDLVPEPETLDLHAPGAVAFHENIEVSGPDEEDNLVKVRETMRALMRTPTLVGGAIMPDACPAGPVGTIPVGGVAAARNAIHPGMHSADICCSVMITDLGDADPKTVLDAAQSVTHFGPGGRPQGKRFTVSLSLLDAFRENPFLNNPKSLRMAQEHMGTQGDGNHFLFVGRSRATGRTAMVTHHGSRGPGAVLYKNGMAVAEKFRKTLSPKTAKQNAWIPADTQEGQDYWAALQLIRKWTKANHNAIHQATVEAAKAYSGERYWNEHNFVFKRGDIYLHGKGATPAWGDYANDANGLTLIPLNMSEPVLVVKGKDADHALGFSPHGAGRNFSRSEHKRRMGQMTPDQLLEAETEGLDVRFYAGAVDASELPSSYKRAEGVVDQIKSHDLAEIVDYIDPYGCIMAGDIPPFWKNRKKGRRSA</sequence>
<dbReference type="InterPro" id="IPR001233">
    <property type="entry name" value="RtcB"/>
</dbReference>
<dbReference type="EMBL" id="FXXP01000001">
    <property type="protein sequence ID" value="SMX27434.1"/>
    <property type="molecule type" value="Genomic_DNA"/>
</dbReference>
<organism evidence="13 14">
    <name type="scientific">Pelagimonas phthalicica</name>
    <dbReference type="NCBI Taxonomy" id="1037362"/>
    <lineage>
        <taxon>Bacteria</taxon>
        <taxon>Pseudomonadati</taxon>
        <taxon>Pseudomonadota</taxon>
        <taxon>Alphaproteobacteria</taxon>
        <taxon>Rhodobacterales</taxon>
        <taxon>Roseobacteraceae</taxon>
        <taxon>Pelagimonas</taxon>
    </lineage>
</organism>
<dbReference type="PANTHER" id="PTHR43749:SF2">
    <property type="entry name" value="RNA-SPLICING LIGASE RTCB"/>
    <property type="match status" value="1"/>
</dbReference>
<feature type="region of interest" description="Disordered" evidence="12">
    <location>
        <begin position="1"/>
        <end position="22"/>
    </location>
</feature>
<evidence type="ECO:0000256" key="4">
    <source>
        <dbReference type="ARBA" id="ARBA00022741"/>
    </source>
</evidence>
<feature type="binding site" evidence="11">
    <location>
        <position position="234"/>
    </location>
    <ligand>
        <name>Mn(2+)</name>
        <dbReference type="ChEBI" id="CHEBI:29035"/>
        <label>2</label>
    </ligand>
</feature>
<comment type="catalytic activity">
    <reaction evidence="8">
        <text>a 3'-end 3'-phospho-ribonucleotide-RNA + a 5'-end dephospho-ribonucleoside-RNA + GTP = a ribonucleotidyl-ribonucleotide-RNA + GMP + diphosphate</text>
        <dbReference type="Rhea" id="RHEA:68076"/>
        <dbReference type="Rhea" id="RHEA-COMP:10463"/>
        <dbReference type="Rhea" id="RHEA-COMP:13936"/>
        <dbReference type="Rhea" id="RHEA-COMP:17355"/>
        <dbReference type="ChEBI" id="CHEBI:33019"/>
        <dbReference type="ChEBI" id="CHEBI:37565"/>
        <dbReference type="ChEBI" id="CHEBI:58115"/>
        <dbReference type="ChEBI" id="CHEBI:83062"/>
        <dbReference type="ChEBI" id="CHEBI:138284"/>
        <dbReference type="ChEBI" id="CHEBI:173118"/>
        <dbReference type="EC" id="6.5.1.8"/>
    </reaction>
</comment>
<keyword evidence="6 10" id="KW-0342">GTP-binding</keyword>
<dbReference type="GO" id="GO:0005525">
    <property type="term" value="F:GTP binding"/>
    <property type="evidence" value="ECO:0007669"/>
    <property type="project" value="UniProtKB-KW"/>
</dbReference>
<name>A0A238JB46_9RHOB</name>
<feature type="binding site" evidence="10">
    <location>
        <begin position="376"/>
        <end position="379"/>
    </location>
    <ligand>
        <name>GMP</name>
        <dbReference type="ChEBI" id="CHEBI:58115"/>
    </ligand>
</feature>
<dbReference type="PANTHER" id="PTHR43749">
    <property type="entry name" value="RNA-SPLICING LIGASE RTCB"/>
    <property type="match status" value="1"/>
</dbReference>
<dbReference type="GO" id="GO:0006396">
    <property type="term" value="P:RNA processing"/>
    <property type="evidence" value="ECO:0007669"/>
    <property type="project" value="InterPro"/>
</dbReference>
<evidence type="ECO:0000256" key="3">
    <source>
        <dbReference type="ARBA" id="ARBA00022723"/>
    </source>
</evidence>
<dbReference type="InterPro" id="IPR052915">
    <property type="entry name" value="RtcB-like"/>
</dbReference>
<accession>A0A238JB46</accession>
<keyword evidence="14" id="KW-1185">Reference proteome</keyword>
<evidence type="ECO:0000256" key="10">
    <source>
        <dbReference type="PIRSR" id="PIRSR601233-2"/>
    </source>
</evidence>
<keyword evidence="2 13" id="KW-0436">Ligase</keyword>
<evidence type="ECO:0000256" key="9">
    <source>
        <dbReference type="PIRSR" id="PIRSR601233-1"/>
    </source>
</evidence>
<feature type="active site" description="GMP-histidine intermediate" evidence="9">
    <location>
        <position position="376"/>
    </location>
</feature>
<dbReference type="EC" id="6.5.1.8" evidence="1"/>
<dbReference type="Proteomes" id="UP000225972">
    <property type="component" value="Unassembled WGS sequence"/>
</dbReference>
<evidence type="ECO:0000256" key="1">
    <source>
        <dbReference type="ARBA" id="ARBA00012726"/>
    </source>
</evidence>
<feature type="binding site" evidence="11">
    <location>
        <position position="318"/>
    </location>
    <ligand>
        <name>Mn(2+)</name>
        <dbReference type="ChEBI" id="CHEBI:29035"/>
        <label>2</label>
    </ligand>
</feature>
<reference evidence="14" key="1">
    <citation type="submission" date="2017-05" db="EMBL/GenBank/DDBJ databases">
        <authorList>
            <person name="Rodrigo-Torres L."/>
            <person name="Arahal R. D."/>
            <person name="Lucena T."/>
        </authorList>
    </citation>
    <scope>NUCLEOTIDE SEQUENCE [LARGE SCALE GENOMIC DNA]</scope>
    <source>
        <strain evidence="14">CECT 8649</strain>
    </source>
</reference>
<proteinExistence type="predicted"/>
<dbReference type="GO" id="GO:0003909">
    <property type="term" value="F:DNA ligase activity"/>
    <property type="evidence" value="ECO:0007669"/>
    <property type="project" value="TreeGrafter"/>
</dbReference>
<dbReference type="InterPro" id="IPR036025">
    <property type="entry name" value="RtcB-like_sf"/>
</dbReference>